<dbReference type="RefSeq" id="XP_009029221.1">
    <property type="nucleotide sequence ID" value="XM_009030973.1"/>
</dbReference>
<dbReference type="HOGENOM" id="CLU_1995090_0_0_1"/>
<name>T1EW96_HELRO</name>
<dbReference type="Proteomes" id="UP000015101">
    <property type="component" value="Unassembled WGS sequence"/>
</dbReference>
<dbReference type="EMBL" id="AMQM01001932">
    <property type="status" value="NOT_ANNOTATED_CDS"/>
    <property type="molecule type" value="Genomic_DNA"/>
</dbReference>
<evidence type="ECO:0000313" key="1">
    <source>
        <dbReference type="EMBL" id="ESN92941.1"/>
    </source>
</evidence>
<dbReference type="GeneID" id="20200846"/>
<keyword evidence="3" id="KW-1185">Reference proteome</keyword>
<reference evidence="3" key="1">
    <citation type="submission" date="2012-12" db="EMBL/GenBank/DDBJ databases">
        <authorList>
            <person name="Hellsten U."/>
            <person name="Grimwood J."/>
            <person name="Chapman J.A."/>
            <person name="Shapiro H."/>
            <person name="Aerts A."/>
            <person name="Otillar R.P."/>
            <person name="Terry A.Y."/>
            <person name="Boore J.L."/>
            <person name="Simakov O."/>
            <person name="Marletaz F."/>
            <person name="Cho S.-J."/>
            <person name="Edsinger-Gonzales E."/>
            <person name="Havlak P."/>
            <person name="Kuo D.-H."/>
            <person name="Larsson T."/>
            <person name="Lv J."/>
            <person name="Arendt D."/>
            <person name="Savage R."/>
            <person name="Osoegawa K."/>
            <person name="de Jong P."/>
            <person name="Lindberg D.R."/>
            <person name="Seaver E.C."/>
            <person name="Weisblat D.A."/>
            <person name="Putnam N.H."/>
            <person name="Grigoriev I.V."/>
            <person name="Rokhsar D.S."/>
        </authorList>
    </citation>
    <scope>NUCLEOTIDE SEQUENCE</scope>
</reference>
<reference evidence="2" key="3">
    <citation type="submission" date="2015-06" db="UniProtKB">
        <authorList>
            <consortium name="EnsemblMetazoa"/>
        </authorList>
    </citation>
    <scope>IDENTIFICATION</scope>
</reference>
<reference evidence="1 3" key="2">
    <citation type="journal article" date="2013" name="Nature">
        <title>Insights into bilaterian evolution from three spiralian genomes.</title>
        <authorList>
            <person name="Simakov O."/>
            <person name="Marletaz F."/>
            <person name="Cho S.J."/>
            <person name="Edsinger-Gonzales E."/>
            <person name="Havlak P."/>
            <person name="Hellsten U."/>
            <person name="Kuo D.H."/>
            <person name="Larsson T."/>
            <person name="Lv J."/>
            <person name="Arendt D."/>
            <person name="Savage R."/>
            <person name="Osoegawa K."/>
            <person name="de Jong P."/>
            <person name="Grimwood J."/>
            <person name="Chapman J.A."/>
            <person name="Shapiro H."/>
            <person name="Aerts A."/>
            <person name="Otillar R.P."/>
            <person name="Terry A.Y."/>
            <person name="Boore J.L."/>
            <person name="Grigoriev I.V."/>
            <person name="Lindberg D.R."/>
            <person name="Seaver E.C."/>
            <person name="Weisblat D.A."/>
            <person name="Putnam N.H."/>
            <person name="Rokhsar D.S."/>
        </authorList>
    </citation>
    <scope>NUCLEOTIDE SEQUENCE</scope>
</reference>
<evidence type="ECO:0000313" key="2">
    <source>
        <dbReference type="EnsemblMetazoa" id="HelroP165081"/>
    </source>
</evidence>
<evidence type="ECO:0000313" key="3">
    <source>
        <dbReference type="Proteomes" id="UP000015101"/>
    </source>
</evidence>
<sequence>MLKKNTRIRQIHEENGRICVEKLSQQQETTNHQNAGTVKKDISGSIAGKQMLPRCAMAMARRLCPKLLGPAAYYNKNSALPNFSVGYIKPRNVPILVTKNACLTKYLRLKVQITFWLGDQASLTL</sequence>
<dbReference type="AlphaFoldDB" id="T1EW96"/>
<organism evidence="2 3">
    <name type="scientific">Helobdella robusta</name>
    <name type="common">Californian leech</name>
    <dbReference type="NCBI Taxonomy" id="6412"/>
    <lineage>
        <taxon>Eukaryota</taxon>
        <taxon>Metazoa</taxon>
        <taxon>Spiralia</taxon>
        <taxon>Lophotrochozoa</taxon>
        <taxon>Annelida</taxon>
        <taxon>Clitellata</taxon>
        <taxon>Hirudinea</taxon>
        <taxon>Rhynchobdellida</taxon>
        <taxon>Glossiphoniidae</taxon>
        <taxon>Helobdella</taxon>
    </lineage>
</organism>
<gene>
    <name evidence="2" type="primary">20200846</name>
    <name evidence="1" type="ORF">HELRODRAFT_165081</name>
</gene>
<accession>T1EW96</accession>
<protein>
    <submittedName>
        <fullName evidence="1 2">Uncharacterized protein</fullName>
    </submittedName>
</protein>
<dbReference type="EnsemblMetazoa" id="HelroT165081">
    <property type="protein sequence ID" value="HelroP165081"/>
    <property type="gene ID" value="HelroG165081"/>
</dbReference>
<dbReference type="CTD" id="20200846"/>
<dbReference type="KEGG" id="hro:HELRODRAFT_165081"/>
<dbReference type="EMBL" id="KB097639">
    <property type="protein sequence ID" value="ESN92941.1"/>
    <property type="molecule type" value="Genomic_DNA"/>
</dbReference>
<dbReference type="InParanoid" id="T1EW96"/>
<proteinExistence type="predicted"/>